<feature type="domain" description="LysM" evidence="1">
    <location>
        <begin position="101"/>
        <end position="150"/>
    </location>
</feature>
<evidence type="ECO:0000313" key="2">
    <source>
        <dbReference type="EMBL" id="OAS82873.1"/>
    </source>
</evidence>
<dbReference type="Gene3D" id="2.120.10.30">
    <property type="entry name" value="TolB, C-terminal domain"/>
    <property type="match status" value="2"/>
</dbReference>
<dbReference type="InterPro" id="IPR036779">
    <property type="entry name" value="LysM_dom_sf"/>
</dbReference>
<dbReference type="AlphaFoldDB" id="A0A179SRE5"/>
<feature type="domain" description="LysM" evidence="1">
    <location>
        <begin position="52"/>
        <end position="96"/>
    </location>
</feature>
<dbReference type="STRING" id="152268.A6K24_12205"/>
<feature type="domain" description="LysM" evidence="1">
    <location>
        <begin position="3"/>
        <end position="47"/>
    </location>
</feature>
<proteinExistence type="predicted"/>
<protein>
    <recommendedName>
        <fullName evidence="1">LysM domain-containing protein</fullName>
    </recommendedName>
</protein>
<dbReference type="EMBL" id="LWSG01000044">
    <property type="protein sequence ID" value="OAS82873.1"/>
    <property type="molecule type" value="Genomic_DNA"/>
</dbReference>
<dbReference type="Pfam" id="PF01476">
    <property type="entry name" value="LysM"/>
    <property type="match status" value="3"/>
</dbReference>
<keyword evidence="3" id="KW-1185">Reference proteome</keyword>
<evidence type="ECO:0000313" key="3">
    <source>
        <dbReference type="Proteomes" id="UP000078534"/>
    </source>
</evidence>
<accession>A0A179SRE5</accession>
<dbReference type="Gene3D" id="3.10.350.10">
    <property type="entry name" value="LysM domain"/>
    <property type="match status" value="3"/>
</dbReference>
<evidence type="ECO:0000259" key="1">
    <source>
        <dbReference type="PROSITE" id="PS51782"/>
    </source>
</evidence>
<dbReference type="SUPFAM" id="SSF54106">
    <property type="entry name" value="LysM domain"/>
    <property type="match status" value="3"/>
</dbReference>
<dbReference type="CDD" id="cd00118">
    <property type="entry name" value="LysM"/>
    <property type="match status" value="3"/>
</dbReference>
<comment type="caution">
    <text evidence="2">The sequence shown here is derived from an EMBL/GenBank/DDBJ whole genome shotgun (WGS) entry which is preliminary data.</text>
</comment>
<dbReference type="PANTHER" id="PTHR36842">
    <property type="entry name" value="PROTEIN TOLB HOMOLOG"/>
    <property type="match status" value="1"/>
</dbReference>
<dbReference type="Proteomes" id="UP000078534">
    <property type="component" value="Unassembled WGS sequence"/>
</dbReference>
<sequence length="604" mass="67571">MQVFYTVRSGDTLYQIATRWELPVDSLIAANHLLPPYTIYIGQQLSIPPGVNVTQIKKGDTIFQLSQFYGVPQTVIVEENALQPPYMIHPGQLLKIPPGVPYYIVYPGDTLYQIAKRFNVVVGGTINPEPIRLVNQLKSDVIYPGMKLKIPYSPPLVSGLIAYTSNRGGHDDIWLYNPSSGKSDQLTNGIGDRFSVPVWSLDTKNIAFVGKNAILYVINIDSGDIAKIDQFEKGEGIHLDWSPNNHQLAYINNANIVLYDISTHQVERINAPAATDVEWFPSGEELLFQAPDSSGTSQLFRIRKNGNDMRVVTRNTEGRLNNVRLSPNGAYALYTTPGASISIVHTVDISTGITSEVKGGPLAKNYFPEWSPDSKNIAYSATAFEDRGYFSLIRSSERKGENDRTWAISDCYATPITWSPDGRKIGYLSACNEQGIASEMWVVDIKHPAPIRLVEGVQITSLQWSPKQNSEQWKTFISDVYKVRLTYPASWKQVGDERFEGLDGFFQISAISSSSNIDEVCRNEAFHQLMPYGSQPTINKSNIQSQDACFIYPSQDQPQEMKGQAALIVKYPEPIQIQGTIYQFFILWADMDHINKIGSTLNFI</sequence>
<reference evidence="3" key="1">
    <citation type="submission" date="2016-04" db="EMBL/GenBank/DDBJ databases">
        <authorList>
            <person name="Lyu Z."/>
            <person name="Lyu W."/>
        </authorList>
    </citation>
    <scope>NUCLEOTIDE SEQUENCE [LARGE SCALE GENOMIC DNA]</scope>
    <source>
        <strain evidence="3">C44</strain>
    </source>
</reference>
<gene>
    <name evidence="2" type="ORF">A6K24_12205</name>
</gene>
<dbReference type="InterPro" id="IPR018392">
    <property type="entry name" value="LysM"/>
</dbReference>
<dbReference type="InterPro" id="IPR011042">
    <property type="entry name" value="6-blade_b-propeller_TolB-like"/>
</dbReference>
<dbReference type="PANTHER" id="PTHR36842:SF2">
    <property type="entry name" value="SLR0505 PROTEIN"/>
    <property type="match status" value="1"/>
</dbReference>
<dbReference type="PROSITE" id="PS51782">
    <property type="entry name" value="LYSM"/>
    <property type="match status" value="3"/>
</dbReference>
<dbReference type="SUPFAM" id="SSF82171">
    <property type="entry name" value="DPP6 N-terminal domain-like"/>
    <property type="match status" value="1"/>
</dbReference>
<organism evidence="2 3">
    <name type="scientific">Metabacillus litoralis</name>
    <dbReference type="NCBI Taxonomy" id="152268"/>
    <lineage>
        <taxon>Bacteria</taxon>
        <taxon>Bacillati</taxon>
        <taxon>Bacillota</taxon>
        <taxon>Bacilli</taxon>
        <taxon>Bacillales</taxon>
        <taxon>Bacillaceae</taxon>
        <taxon>Metabacillus</taxon>
    </lineage>
</organism>
<dbReference type="OrthoDB" id="308800at2"/>
<name>A0A179SRE5_9BACI</name>
<dbReference type="RefSeq" id="WP_066339560.1">
    <property type="nucleotide sequence ID" value="NZ_LWSG01000044.1"/>
</dbReference>
<dbReference type="SMART" id="SM00257">
    <property type="entry name" value="LysM"/>
    <property type="match status" value="3"/>
</dbReference>